<dbReference type="SUPFAM" id="SSF53335">
    <property type="entry name" value="S-adenosyl-L-methionine-dependent methyltransferases"/>
    <property type="match status" value="2"/>
</dbReference>
<sequence>MDVYDSPMKASTRQMRAVHDIAATGGNFQNDVLTFYQQWAENYDKDMGPSHYGGPAFGAEALNKVLTDKSALIVDCASGTGKVGEELAKHGFKRIHAVDFSQKCLDISASKKVYERLICDRLGSNKIKGIEDGYYSAVICVGAISVGHLSCDVFPEWNRIVKKGGYIVFTRSKLIFPDKQLTSALDEIQSAIDDLIKKGVWEVVDIVSFDDSFCVGYGCDVYTIRRSRKCPQYVPRALQPYTNPTMDASDSPKNASLKHIRVIHDLANAGGNTQDEIQALYQQWAESYDKDMGPSHYGGPAFGAEALRKVLTDKSALIVDCASGTGKVGEELAQRGFKRIHAVDFSQKCLDISASKGVYEKLICDRLGSNKIKEIEDGYYSAVICVGAISVGHLSCDVFPEWNRIVKKGGYIVFTRSKLIFPDKHTSVMDEIQSAIDDLIKKGVWEVVDIISFDDSFCVGYGCDVYTIRRL</sequence>
<dbReference type="CDD" id="cd02440">
    <property type="entry name" value="AdoMet_MTases"/>
    <property type="match status" value="2"/>
</dbReference>
<dbReference type="InterPro" id="IPR029063">
    <property type="entry name" value="SAM-dependent_MTases_sf"/>
</dbReference>
<accession>A0A914BN48</accession>
<dbReference type="OMA" id="YYKRTIC"/>
<protein>
    <recommendedName>
        <fullName evidence="1">Methyltransferase type 11 domain-containing protein</fullName>
    </recommendedName>
</protein>
<dbReference type="PANTHER" id="PTHR43464">
    <property type="entry name" value="METHYLTRANSFERASE"/>
    <property type="match status" value="1"/>
</dbReference>
<dbReference type="Gene3D" id="3.40.50.150">
    <property type="entry name" value="Vaccinia Virus protein VP39"/>
    <property type="match status" value="2"/>
</dbReference>
<dbReference type="PANTHER" id="PTHR43464:SF23">
    <property type="entry name" value="JUVENILE HORMONE ACID O-METHYLTRANSFERASE"/>
    <property type="match status" value="1"/>
</dbReference>
<evidence type="ECO:0000259" key="1">
    <source>
        <dbReference type="Pfam" id="PF08241"/>
    </source>
</evidence>
<organism evidence="2 3">
    <name type="scientific">Patiria miniata</name>
    <name type="common">Bat star</name>
    <name type="synonym">Asterina miniata</name>
    <dbReference type="NCBI Taxonomy" id="46514"/>
    <lineage>
        <taxon>Eukaryota</taxon>
        <taxon>Metazoa</taxon>
        <taxon>Echinodermata</taxon>
        <taxon>Eleutherozoa</taxon>
        <taxon>Asterozoa</taxon>
        <taxon>Asteroidea</taxon>
        <taxon>Valvatacea</taxon>
        <taxon>Valvatida</taxon>
        <taxon>Asterinidae</taxon>
        <taxon>Patiria</taxon>
    </lineage>
</organism>
<dbReference type="GeneID" id="119745003"/>
<evidence type="ECO:0000313" key="2">
    <source>
        <dbReference type="EnsemblMetazoa" id="XP_038077156.1"/>
    </source>
</evidence>
<dbReference type="Proteomes" id="UP000887568">
    <property type="component" value="Unplaced"/>
</dbReference>
<dbReference type="GO" id="GO:0010420">
    <property type="term" value="F:polyprenyldihydroxybenzoate methyltransferase activity"/>
    <property type="evidence" value="ECO:0007669"/>
    <property type="project" value="TreeGrafter"/>
</dbReference>
<dbReference type="EnsemblMetazoa" id="XM_038221228.1">
    <property type="protein sequence ID" value="XP_038077156.1"/>
    <property type="gene ID" value="LOC119745003"/>
</dbReference>
<evidence type="ECO:0000313" key="3">
    <source>
        <dbReference type="Proteomes" id="UP000887568"/>
    </source>
</evidence>
<keyword evidence="3" id="KW-1185">Reference proteome</keyword>
<name>A0A914BN48_PATMI</name>
<dbReference type="RefSeq" id="XP_038077156.1">
    <property type="nucleotide sequence ID" value="XM_038221228.1"/>
</dbReference>
<dbReference type="Pfam" id="PF08241">
    <property type="entry name" value="Methyltransf_11"/>
    <property type="match status" value="2"/>
</dbReference>
<dbReference type="InterPro" id="IPR013216">
    <property type="entry name" value="Methyltransf_11"/>
</dbReference>
<reference evidence="2" key="1">
    <citation type="submission" date="2022-11" db="UniProtKB">
        <authorList>
            <consortium name="EnsemblMetazoa"/>
        </authorList>
    </citation>
    <scope>IDENTIFICATION</scope>
</reference>
<dbReference type="AlphaFoldDB" id="A0A914BN48"/>
<feature type="domain" description="Methyltransferase type 11" evidence="1">
    <location>
        <begin position="74"/>
        <end position="169"/>
    </location>
</feature>
<dbReference type="OrthoDB" id="3647at2759"/>
<feature type="domain" description="Methyltransferase type 11" evidence="1">
    <location>
        <begin position="319"/>
        <end position="414"/>
    </location>
</feature>
<proteinExistence type="predicted"/>